<keyword evidence="8 11" id="KW-0547">Nucleotide-binding</keyword>
<protein>
    <recommendedName>
        <fullName evidence="4 11">Homoserine kinase</fullName>
        <shortName evidence="11">HK</shortName>
        <shortName evidence="11">HSK</shortName>
        <ecNumber evidence="3 11">2.7.1.39</ecNumber>
    </recommendedName>
</protein>
<proteinExistence type="inferred from homology"/>
<dbReference type="Pfam" id="PF08544">
    <property type="entry name" value="GHMP_kinases_C"/>
    <property type="match status" value="1"/>
</dbReference>
<organism evidence="14 15">
    <name type="scientific">Zestosphaera tikiterensis</name>
    <dbReference type="NCBI Taxonomy" id="1973259"/>
    <lineage>
        <taxon>Archaea</taxon>
        <taxon>Thermoproteota</taxon>
        <taxon>Thermoprotei</taxon>
        <taxon>Desulfurococcales</taxon>
        <taxon>Desulfurococcaceae</taxon>
        <taxon>Zestosphaera</taxon>
    </lineage>
</organism>
<dbReference type="InterPro" id="IPR020568">
    <property type="entry name" value="Ribosomal_Su5_D2-typ_SF"/>
</dbReference>
<dbReference type="PROSITE" id="PS00627">
    <property type="entry name" value="GHMP_KINASES_ATP"/>
    <property type="match status" value="1"/>
</dbReference>
<reference evidence="14 15" key="1">
    <citation type="journal article" date="2018" name="Syst. Appl. Microbiol.">
        <title>A new symbiotic nanoarchaeote (Candidatus Nanoclepta minutus) and its host (Zestosphaera tikiterensis gen. nov., sp. nov.) from a New Zealand hot spring.</title>
        <authorList>
            <person name="St John E."/>
            <person name="Liu Y."/>
            <person name="Podar M."/>
            <person name="Stott M.B."/>
            <person name="Meneghin J."/>
            <person name="Chen Z."/>
            <person name="Lagutin K."/>
            <person name="Mitchell K."/>
            <person name="Reysenbach A.L."/>
        </authorList>
    </citation>
    <scope>NUCLEOTIDE SEQUENCE [LARGE SCALE GENOMIC DNA]</scope>
    <source>
        <strain evidence="14">NZ3</strain>
    </source>
</reference>
<comment type="similarity">
    <text evidence="2 11">Belongs to the GHMP kinase family. Homoserine kinase subfamily.</text>
</comment>
<dbReference type="AlphaFoldDB" id="A0A2R7Y7K5"/>
<name>A0A2R7Y7K5_9CREN</name>
<dbReference type="InterPro" id="IPR014721">
    <property type="entry name" value="Ribsml_uS5_D2-typ_fold_subgr"/>
</dbReference>
<evidence type="ECO:0000256" key="6">
    <source>
        <dbReference type="ARBA" id="ARBA00022679"/>
    </source>
</evidence>
<evidence type="ECO:0000256" key="2">
    <source>
        <dbReference type="ARBA" id="ARBA00007370"/>
    </source>
</evidence>
<keyword evidence="10 11" id="KW-0067">ATP-binding</keyword>
<dbReference type="Pfam" id="PF00288">
    <property type="entry name" value="GHMP_kinases_N"/>
    <property type="match status" value="1"/>
</dbReference>
<comment type="caution">
    <text evidence="14">The sequence shown here is derived from an EMBL/GenBank/DDBJ whole genome shotgun (WGS) entry which is preliminary data.</text>
</comment>
<feature type="domain" description="GHMP kinase C-terminal" evidence="13">
    <location>
        <begin position="236"/>
        <end position="311"/>
    </location>
</feature>
<dbReference type="NCBIfam" id="NF002288">
    <property type="entry name" value="PRK01212.1-4"/>
    <property type="match status" value="1"/>
</dbReference>
<dbReference type="UniPathway" id="UPA00050">
    <property type="reaction ID" value="UER00064"/>
</dbReference>
<keyword evidence="6 11" id="KW-0808">Transferase</keyword>
<comment type="catalytic activity">
    <reaction evidence="11">
        <text>L-homoserine + ATP = O-phospho-L-homoserine + ADP + H(+)</text>
        <dbReference type="Rhea" id="RHEA:13985"/>
        <dbReference type="ChEBI" id="CHEBI:15378"/>
        <dbReference type="ChEBI" id="CHEBI:30616"/>
        <dbReference type="ChEBI" id="CHEBI:57476"/>
        <dbReference type="ChEBI" id="CHEBI:57590"/>
        <dbReference type="ChEBI" id="CHEBI:456216"/>
        <dbReference type="EC" id="2.7.1.39"/>
    </reaction>
</comment>
<comment type="pathway">
    <text evidence="1 11">Amino-acid biosynthesis; L-threonine biosynthesis; L-threonine from L-aspartate: step 4/5.</text>
</comment>
<keyword evidence="11" id="KW-0963">Cytoplasm</keyword>
<dbReference type="NCBIfam" id="TIGR00191">
    <property type="entry name" value="thrB"/>
    <property type="match status" value="1"/>
</dbReference>
<evidence type="ECO:0000313" key="14">
    <source>
        <dbReference type="EMBL" id="PUA33505.1"/>
    </source>
</evidence>
<keyword evidence="7 11" id="KW-0791">Threonine biosynthesis</keyword>
<dbReference type="InterPro" id="IPR036554">
    <property type="entry name" value="GHMP_kinase_C_sf"/>
</dbReference>
<dbReference type="PRINTS" id="PR00958">
    <property type="entry name" value="HOMSERKINASE"/>
</dbReference>
<comment type="function">
    <text evidence="11">Catalyzes the ATP-dependent phosphorylation of L-homoserine to L-homoserine phosphate.</text>
</comment>
<evidence type="ECO:0000259" key="12">
    <source>
        <dbReference type="Pfam" id="PF00288"/>
    </source>
</evidence>
<evidence type="ECO:0000256" key="11">
    <source>
        <dbReference type="HAMAP-Rule" id="MF_00384"/>
    </source>
</evidence>
<dbReference type="Gene3D" id="3.30.70.890">
    <property type="entry name" value="GHMP kinase, C-terminal domain"/>
    <property type="match status" value="1"/>
</dbReference>
<dbReference type="PANTHER" id="PTHR20861">
    <property type="entry name" value="HOMOSERINE/4-DIPHOSPHOCYTIDYL-2-C-METHYL-D-ERYTHRITOL KINASE"/>
    <property type="match status" value="1"/>
</dbReference>
<dbReference type="EC" id="2.7.1.39" evidence="3 11"/>
<evidence type="ECO:0000256" key="10">
    <source>
        <dbReference type="ARBA" id="ARBA00022840"/>
    </source>
</evidence>
<keyword evidence="5 11" id="KW-0028">Amino-acid biosynthesis</keyword>
<dbReference type="InterPro" id="IPR006204">
    <property type="entry name" value="GHMP_kinase_N_dom"/>
</dbReference>
<comment type="subcellular location">
    <subcellularLocation>
        <location evidence="11">Cytoplasm</location>
    </subcellularLocation>
</comment>
<dbReference type="GO" id="GO:0005524">
    <property type="term" value="F:ATP binding"/>
    <property type="evidence" value="ECO:0007669"/>
    <property type="project" value="UniProtKB-UniRule"/>
</dbReference>
<dbReference type="InterPro" id="IPR006203">
    <property type="entry name" value="GHMP_knse_ATP-bd_CS"/>
</dbReference>
<keyword evidence="9 11" id="KW-0418">Kinase</keyword>
<dbReference type="GO" id="GO:0004413">
    <property type="term" value="F:homoserine kinase activity"/>
    <property type="evidence" value="ECO:0007669"/>
    <property type="project" value="UniProtKB-UniRule"/>
</dbReference>
<evidence type="ECO:0000256" key="5">
    <source>
        <dbReference type="ARBA" id="ARBA00022605"/>
    </source>
</evidence>
<dbReference type="Proteomes" id="UP000244093">
    <property type="component" value="Unassembled WGS sequence"/>
</dbReference>
<evidence type="ECO:0000256" key="3">
    <source>
        <dbReference type="ARBA" id="ARBA00012078"/>
    </source>
</evidence>
<evidence type="ECO:0000256" key="4">
    <source>
        <dbReference type="ARBA" id="ARBA00017858"/>
    </source>
</evidence>
<dbReference type="InterPro" id="IPR000870">
    <property type="entry name" value="Homoserine_kinase"/>
</dbReference>
<evidence type="ECO:0000256" key="1">
    <source>
        <dbReference type="ARBA" id="ARBA00005015"/>
    </source>
</evidence>
<gene>
    <name evidence="11" type="primary">thrB</name>
    <name evidence="14" type="ORF">B7O98_03555</name>
</gene>
<dbReference type="GO" id="GO:0009088">
    <property type="term" value="P:threonine biosynthetic process"/>
    <property type="evidence" value="ECO:0007669"/>
    <property type="project" value="UniProtKB-UniRule"/>
</dbReference>
<dbReference type="HAMAP" id="MF_00384">
    <property type="entry name" value="Homoser_kinase"/>
    <property type="match status" value="1"/>
</dbReference>
<dbReference type="Gene3D" id="3.30.230.10">
    <property type="match status" value="1"/>
</dbReference>
<dbReference type="SUPFAM" id="SSF55060">
    <property type="entry name" value="GHMP Kinase, C-terminal domain"/>
    <property type="match status" value="1"/>
</dbReference>
<dbReference type="InterPro" id="IPR013750">
    <property type="entry name" value="GHMP_kinase_C_dom"/>
</dbReference>
<sequence>MLGVNVNETLLTRLCGLVSKKVLVKERTLIVRAPASIANLGPGFDVLAVALEEPEDLIEFKVCEGGGNVEVLAEGYSIPSGERNLAYAVVKTFLSVCDLNNLDFSIRIRKGVPPSSGLGSSGASASGVAYALLKALNVNFSLNDVIYLAGVGEAFVAGEPHYDNVAASTLGGFVLVDVNSLNFYRIPTDLRPWIAVVTPKTFLNVEYKTKYARSVLPKDIPLKELIKQTSSLAKLIYALTTNDLRKLGEAISSDYIVEPHRSRLIPYYNEIKELSIRFGALGLNIAGAGPSVFMLCEDREIASSISKRVKDYLMSKGVPTYSLVTKVSKDGVRVKASLKTRLES</sequence>
<evidence type="ECO:0000256" key="9">
    <source>
        <dbReference type="ARBA" id="ARBA00022777"/>
    </source>
</evidence>
<evidence type="ECO:0000256" key="8">
    <source>
        <dbReference type="ARBA" id="ARBA00022741"/>
    </source>
</evidence>
<feature type="domain" description="GHMP kinase N-terminal" evidence="12">
    <location>
        <begin position="84"/>
        <end position="172"/>
    </location>
</feature>
<dbReference type="GO" id="GO:0005737">
    <property type="term" value="C:cytoplasm"/>
    <property type="evidence" value="ECO:0007669"/>
    <property type="project" value="UniProtKB-SubCell"/>
</dbReference>
<dbReference type="PIRSF" id="PIRSF000676">
    <property type="entry name" value="Homoser_kin"/>
    <property type="match status" value="1"/>
</dbReference>
<evidence type="ECO:0000313" key="15">
    <source>
        <dbReference type="Proteomes" id="UP000244093"/>
    </source>
</evidence>
<accession>A0A2R7Y7K5</accession>
<evidence type="ECO:0000259" key="13">
    <source>
        <dbReference type="Pfam" id="PF08544"/>
    </source>
</evidence>
<dbReference type="EMBL" id="NBVN01000002">
    <property type="protein sequence ID" value="PUA33505.1"/>
    <property type="molecule type" value="Genomic_DNA"/>
</dbReference>
<feature type="binding site" evidence="11">
    <location>
        <begin position="113"/>
        <end position="123"/>
    </location>
    <ligand>
        <name>ATP</name>
        <dbReference type="ChEBI" id="CHEBI:30616"/>
    </ligand>
</feature>
<evidence type="ECO:0000256" key="7">
    <source>
        <dbReference type="ARBA" id="ARBA00022697"/>
    </source>
</evidence>
<dbReference type="PANTHER" id="PTHR20861:SF1">
    <property type="entry name" value="HOMOSERINE KINASE"/>
    <property type="match status" value="1"/>
</dbReference>
<dbReference type="SUPFAM" id="SSF54211">
    <property type="entry name" value="Ribosomal protein S5 domain 2-like"/>
    <property type="match status" value="1"/>
</dbReference>